<accession>A0A345F6V2</accession>
<keyword evidence="1" id="KW-0812">Transmembrane</keyword>
<dbReference type="RefSeq" id="YP_009553498.1">
    <property type="nucleotide sequence ID" value="NC_040797.1"/>
</dbReference>
<feature type="transmembrane region" description="Helical" evidence="1">
    <location>
        <begin position="33"/>
        <end position="56"/>
    </location>
</feature>
<keyword evidence="1" id="KW-0472">Membrane</keyword>
<reference evidence="2" key="1">
    <citation type="submission" date="2017-05" db="EMBL/GenBank/DDBJ databases">
        <title>A Virus in American Blackcurrant (Ribes americanum) with Distinct Genome Features Reshapes Classification in the Tymovirales.</title>
        <authorList>
            <person name="Thekke-Veetil T."/>
            <person name="Ho T."/>
            <person name="Postman J.D."/>
            <person name="Martin R.R."/>
            <person name="Tzanetakis I.E."/>
        </authorList>
    </citation>
    <scope>NUCLEOTIDE SEQUENCE [LARGE SCALE GENOMIC DNA]</scope>
    <source>
        <strain evidence="2">Oregon</strain>
    </source>
</reference>
<sequence>MCYIDVAFDLVCLFICVLILVALLKLTYCNSSAFCVALALTIYSLFLNFNLLVLLYDLSR</sequence>
<evidence type="ECO:0000313" key="3">
    <source>
        <dbReference type="Proteomes" id="UP000290750"/>
    </source>
</evidence>
<organism evidence="2">
    <name type="scientific">Ribes americanum virus A</name>
    <dbReference type="NCBI Taxonomy" id="1569057"/>
    <lineage>
        <taxon>Viruses</taxon>
        <taxon>Riboviria</taxon>
        <taxon>Orthornavirae</taxon>
        <taxon>Kitrinoviricota</taxon>
        <taxon>Alsuviricetes</taxon>
        <taxon>Tymovirales</taxon>
        <taxon>Betaflexiviridae</taxon>
        <taxon>Trivirinae</taxon>
        <taxon>Ravavirus</taxon>
        <taxon>Ravavirus alpharibis</taxon>
    </lineage>
</organism>
<name>A0A345F6V2_9VIRU</name>
<evidence type="ECO:0000313" key="2">
    <source>
        <dbReference type="EMBL" id="AXG24093.1"/>
    </source>
</evidence>
<proteinExistence type="predicted"/>
<dbReference type="KEGG" id="vg:41700329"/>
<protein>
    <submittedName>
        <fullName evidence="2">Triple gene block 2-like protein</fullName>
    </submittedName>
</protein>
<dbReference type="EMBL" id="MF166685">
    <property type="protein sequence ID" value="AXG24093.1"/>
    <property type="molecule type" value="Genomic_RNA"/>
</dbReference>
<keyword evidence="3" id="KW-1185">Reference proteome</keyword>
<dbReference type="Proteomes" id="UP000290750">
    <property type="component" value="Segment"/>
</dbReference>
<feature type="transmembrane region" description="Helical" evidence="1">
    <location>
        <begin position="6"/>
        <end position="26"/>
    </location>
</feature>
<keyword evidence="1" id="KW-1133">Transmembrane helix</keyword>
<dbReference type="GeneID" id="41700329"/>
<evidence type="ECO:0000256" key="1">
    <source>
        <dbReference type="SAM" id="Phobius"/>
    </source>
</evidence>